<dbReference type="FunFam" id="1.10.287.130:FF:000045">
    <property type="entry name" value="Two-component system sensor histidine kinase/response regulator"/>
    <property type="match status" value="1"/>
</dbReference>
<evidence type="ECO:0000256" key="3">
    <source>
        <dbReference type="ARBA" id="ARBA00022553"/>
    </source>
</evidence>
<dbReference type="Pfam" id="PF00072">
    <property type="entry name" value="Response_reg"/>
    <property type="match status" value="1"/>
</dbReference>
<dbReference type="SMART" id="SM00448">
    <property type="entry name" value="REC"/>
    <property type="match status" value="1"/>
</dbReference>
<dbReference type="Gene3D" id="1.10.287.130">
    <property type="match status" value="1"/>
</dbReference>
<dbReference type="Pfam" id="PF12833">
    <property type="entry name" value="HTH_18"/>
    <property type="match status" value="1"/>
</dbReference>
<gene>
    <name evidence="12" type="ORF">EQG68_09500</name>
</gene>
<keyword evidence="5" id="KW-0238">DNA-binding</keyword>
<dbReference type="GO" id="GO:0000155">
    <property type="term" value="F:phosphorelay sensor kinase activity"/>
    <property type="evidence" value="ECO:0007669"/>
    <property type="project" value="InterPro"/>
</dbReference>
<evidence type="ECO:0000256" key="5">
    <source>
        <dbReference type="ARBA" id="ARBA00023125"/>
    </source>
</evidence>
<dbReference type="Gene3D" id="1.10.10.60">
    <property type="entry name" value="Homeodomain-like"/>
    <property type="match status" value="1"/>
</dbReference>
<dbReference type="SMART" id="SM00388">
    <property type="entry name" value="HisKA"/>
    <property type="match status" value="1"/>
</dbReference>
<dbReference type="CDD" id="cd00082">
    <property type="entry name" value="HisKA"/>
    <property type="match status" value="1"/>
</dbReference>
<evidence type="ECO:0000259" key="10">
    <source>
        <dbReference type="PROSITE" id="PS50109"/>
    </source>
</evidence>
<dbReference type="PROSITE" id="PS01124">
    <property type="entry name" value="HTH_ARAC_FAMILY_2"/>
    <property type="match status" value="1"/>
</dbReference>
<name>A0A4V1N4A5_9FLAO</name>
<feature type="modified residue" description="4-aspartylphosphate" evidence="7">
    <location>
        <position position="718"/>
    </location>
</feature>
<keyword evidence="13" id="KW-1185">Reference proteome</keyword>
<dbReference type="SUPFAM" id="SSF55874">
    <property type="entry name" value="ATPase domain of HSP90 chaperone/DNA topoisomerase II/histidine kinase"/>
    <property type="match status" value="1"/>
</dbReference>
<dbReference type="Pfam" id="PF02518">
    <property type="entry name" value="HATPase_c"/>
    <property type="match status" value="1"/>
</dbReference>
<keyword evidence="8" id="KW-1133">Transmembrane helix</keyword>
<evidence type="ECO:0000256" key="4">
    <source>
        <dbReference type="ARBA" id="ARBA00023015"/>
    </source>
</evidence>
<dbReference type="InterPro" id="IPR018062">
    <property type="entry name" value="HTH_AraC-typ_CS"/>
</dbReference>
<dbReference type="SUPFAM" id="SSF47384">
    <property type="entry name" value="Homodimeric domain of signal transducing histidine kinase"/>
    <property type="match status" value="1"/>
</dbReference>
<dbReference type="InterPro" id="IPR011006">
    <property type="entry name" value="CheY-like_superfamily"/>
</dbReference>
<dbReference type="InterPro" id="IPR003661">
    <property type="entry name" value="HisK_dim/P_dom"/>
</dbReference>
<organism evidence="12 13">
    <name type="scientific">Flavobacterium piscinae</name>
    <dbReference type="NCBI Taxonomy" id="2506424"/>
    <lineage>
        <taxon>Bacteria</taxon>
        <taxon>Pseudomonadati</taxon>
        <taxon>Bacteroidota</taxon>
        <taxon>Flavobacteriia</taxon>
        <taxon>Flavobacteriales</taxon>
        <taxon>Flavobacteriaceae</taxon>
        <taxon>Flavobacterium</taxon>
    </lineage>
</organism>
<dbReference type="OrthoDB" id="1522078at2"/>
<comment type="caution">
    <text evidence="12">The sequence shown here is derived from an EMBL/GenBank/DDBJ whole genome shotgun (WGS) entry which is preliminary data.</text>
</comment>
<dbReference type="GO" id="GO:0003700">
    <property type="term" value="F:DNA-binding transcription factor activity"/>
    <property type="evidence" value="ECO:0007669"/>
    <property type="project" value="InterPro"/>
</dbReference>
<keyword evidence="4" id="KW-0805">Transcription regulation</keyword>
<evidence type="ECO:0000259" key="9">
    <source>
        <dbReference type="PROSITE" id="PS01124"/>
    </source>
</evidence>
<dbReference type="SUPFAM" id="SSF48452">
    <property type="entry name" value="TPR-like"/>
    <property type="match status" value="2"/>
</dbReference>
<evidence type="ECO:0000256" key="8">
    <source>
        <dbReference type="SAM" id="Phobius"/>
    </source>
</evidence>
<dbReference type="PROSITE" id="PS00041">
    <property type="entry name" value="HTH_ARAC_FAMILY_1"/>
    <property type="match status" value="1"/>
</dbReference>
<evidence type="ECO:0000313" key="12">
    <source>
        <dbReference type="EMBL" id="RXR31486.1"/>
    </source>
</evidence>
<dbReference type="EC" id="2.7.13.3" evidence="2"/>
<keyword evidence="3 7" id="KW-0597">Phosphoprotein</keyword>
<dbReference type="InterPro" id="IPR003594">
    <property type="entry name" value="HATPase_dom"/>
</dbReference>
<dbReference type="Gene3D" id="3.40.50.2300">
    <property type="match status" value="1"/>
</dbReference>
<dbReference type="SMART" id="SM00342">
    <property type="entry name" value="HTH_ARAC"/>
    <property type="match status" value="1"/>
</dbReference>
<dbReference type="Gene3D" id="1.25.40.10">
    <property type="entry name" value="Tetratricopeptide repeat domain"/>
    <property type="match status" value="2"/>
</dbReference>
<dbReference type="EMBL" id="SBKQ01000009">
    <property type="protein sequence ID" value="RXR31486.1"/>
    <property type="molecule type" value="Genomic_DNA"/>
</dbReference>
<keyword evidence="8" id="KW-0812">Transmembrane</keyword>
<dbReference type="Pfam" id="PF00512">
    <property type="entry name" value="HisKA"/>
    <property type="match status" value="1"/>
</dbReference>
<dbReference type="InterPro" id="IPR011990">
    <property type="entry name" value="TPR-like_helical_dom_sf"/>
</dbReference>
<keyword evidence="8" id="KW-0472">Membrane</keyword>
<dbReference type="PROSITE" id="PS50110">
    <property type="entry name" value="RESPONSE_REGULATORY"/>
    <property type="match status" value="1"/>
</dbReference>
<evidence type="ECO:0000256" key="7">
    <source>
        <dbReference type="PROSITE-ProRule" id="PRU00169"/>
    </source>
</evidence>
<dbReference type="Proteomes" id="UP000289734">
    <property type="component" value="Unassembled WGS sequence"/>
</dbReference>
<dbReference type="InterPro" id="IPR020449">
    <property type="entry name" value="Tscrpt_reg_AraC-type_HTH"/>
</dbReference>
<dbReference type="InterPro" id="IPR036097">
    <property type="entry name" value="HisK_dim/P_sf"/>
</dbReference>
<keyword evidence="6" id="KW-0804">Transcription</keyword>
<reference evidence="13" key="1">
    <citation type="submission" date="2019-01" db="EMBL/GenBank/DDBJ databases">
        <title>Cytophagaceae bacterium strain CAR-16.</title>
        <authorList>
            <person name="Chen W.-M."/>
        </authorList>
    </citation>
    <scope>NUCLEOTIDE SEQUENCE [LARGE SCALE GENOMIC DNA]</scope>
    <source>
        <strain evidence="13">ICH-30</strain>
    </source>
</reference>
<dbReference type="PANTHER" id="PTHR43547:SF2">
    <property type="entry name" value="HYBRID SIGNAL TRANSDUCTION HISTIDINE KINASE C"/>
    <property type="match status" value="1"/>
</dbReference>
<dbReference type="InterPro" id="IPR036890">
    <property type="entry name" value="HATPase_C_sf"/>
</dbReference>
<protein>
    <recommendedName>
        <fullName evidence="2">histidine kinase</fullName>
        <ecNumber evidence="2">2.7.13.3</ecNumber>
    </recommendedName>
</protein>
<accession>A0A4V1N4A5</accession>
<dbReference type="PANTHER" id="PTHR43547">
    <property type="entry name" value="TWO-COMPONENT HISTIDINE KINASE"/>
    <property type="match status" value="1"/>
</dbReference>
<dbReference type="RefSeq" id="WP_129464652.1">
    <property type="nucleotide sequence ID" value="NZ_SBKQ01000009.1"/>
</dbReference>
<proteinExistence type="predicted"/>
<dbReference type="PROSITE" id="PS50109">
    <property type="entry name" value="HIS_KIN"/>
    <property type="match status" value="1"/>
</dbReference>
<dbReference type="SUPFAM" id="SSF46689">
    <property type="entry name" value="Homeodomain-like"/>
    <property type="match status" value="1"/>
</dbReference>
<dbReference type="Gene3D" id="3.30.565.10">
    <property type="entry name" value="Histidine kinase-like ATPase, C-terminal domain"/>
    <property type="match status" value="1"/>
</dbReference>
<dbReference type="GO" id="GO:0043565">
    <property type="term" value="F:sequence-specific DNA binding"/>
    <property type="evidence" value="ECO:0007669"/>
    <property type="project" value="InterPro"/>
</dbReference>
<dbReference type="InterPro" id="IPR009057">
    <property type="entry name" value="Homeodomain-like_sf"/>
</dbReference>
<feature type="transmembrane region" description="Helical" evidence="8">
    <location>
        <begin position="386"/>
        <end position="406"/>
    </location>
</feature>
<evidence type="ECO:0000256" key="2">
    <source>
        <dbReference type="ARBA" id="ARBA00012438"/>
    </source>
</evidence>
<dbReference type="SMART" id="SM00387">
    <property type="entry name" value="HATPase_c"/>
    <property type="match status" value="1"/>
</dbReference>
<evidence type="ECO:0000256" key="1">
    <source>
        <dbReference type="ARBA" id="ARBA00000085"/>
    </source>
</evidence>
<dbReference type="AlphaFoldDB" id="A0A4V1N4A5"/>
<dbReference type="InterPro" id="IPR018060">
    <property type="entry name" value="HTH_AraC"/>
</dbReference>
<dbReference type="SUPFAM" id="SSF52172">
    <property type="entry name" value="CheY-like"/>
    <property type="match status" value="1"/>
</dbReference>
<sequence length="916" mass="105975">MKKLLFVFIIPFFLFAQKKNKEADLLVAQSDSCFKEMNYKCALEKVKKAEQLTQNNTNRLHLLATKKAACYTKLRQFDLAIQTLEQIKLSNPQDKAALENYLRALNIRANIHYSNYEDEFAIKKYLQIDSICTQYNHISETQIKALQNIGLMFLRGYEDGKKPKHLRARDFFIAAYEKADQGNFHVEKHMAGLNLGATYLSDSIPAVSKTLALYQEAEAYFEKNQLVDDLNQVYWAYASLYTQTKAYEKAAFYHQKKINNMLKSGNYHAIGTSYWSFAGFFMDRQLYRDAIENYQKAIENLNKVQDKDYGILASCYYYCAEAHAKLNQDKKAYLYLIDYLVYKDSVDIKQNQIAFNDLETKYQTQKKEQEIELLTAKNEVAEKQKYIYIAIAGLLLFTGLFLFFGYRNKIKTAQKLNELNELKSRFFANISHEFRTPLTLIKSPVQQLQNTLSEEDQKKQLRLIDNNANRMLELVDQLLELSKIDSGKLKIILKKGNLQHFFQTILEPFSFKAKEDHQHFTFTTENLDFETYFDRDIITKITSNLVDNALKYNEEGKPIEFNATQKNQHLLIKVSNFNPQLNESDYQRLFDRFYQKNNAVSGFGIGLALVKDLVELYEGTITTDFNQGKISFTVELPLQKELTHAIVMAENSEYKSENVTEVSGAVELPILLVVDDNASIREVYKDLFKNDYQILEASNGIEALQLAQKEIPDGIISDVMMPEMDGFTFTNQIKTNELTSFIPVILVTAKSSDETHLQALQNTADAFLTKPFHHEVLKATVWQQIQERKKLQERYSQELVLKPTEIIINSVDEKFIAKLETVVDSAISNSEFNAETFAVQMHMSRMQLHRKLKSLFGVSATEFIRNERLKMAADLLQNNKLSISEIAYNVGFNDLGYFSKCFKEMYHVSPSDFQKK</sequence>
<dbReference type="PRINTS" id="PR00032">
    <property type="entry name" value="HTHARAC"/>
</dbReference>
<comment type="catalytic activity">
    <reaction evidence="1">
        <text>ATP + protein L-histidine = ADP + protein N-phospho-L-histidine.</text>
        <dbReference type="EC" id="2.7.13.3"/>
    </reaction>
</comment>
<feature type="domain" description="Response regulatory" evidence="11">
    <location>
        <begin position="670"/>
        <end position="785"/>
    </location>
</feature>
<evidence type="ECO:0000256" key="6">
    <source>
        <dbReference type="ARBA" id="ARBA00023163"/>
    </source>
</evidence>
<dbReference type="InterPro" id="IPR005467">
    <property type="entry name" value="His_kinase_dom"/>
</dbReference>
<evidence type="ECO:0000313" key="13">
    <source>
        <dbReference type="Proteomes" id="UP000289734"/>
    </source>
</evidence>
<feature type="domain" description="HTH araC/xylS-type" evidence="9">
    <location>
        <begin position="817"/>
        <end position="916"/>
    </location>
</feature>
<evidence type="ECO:0000259" key="11">
    <source>
        <dbReference type="PROSITE" id="PS50110"/>
    </source>
</evidence>
<dbReference type="InterPro" id="IPR001789">
    <property type="entry name" value="Sig_transdc_resp-reg_receiver"/>
</dbReference>
<feature type="domain" description="Histidine kinase" evidence="10">
    <location>
        <begin position="429"/>
        <end position="640"/>
    </location>
</feature>